<accession>A0AC61L3J4</accession>
<dbReference type="Proteomes" id="UP000248329">
    <property type="component" value="Unassembled WGS sequence"/>
</dbReference>
<gene>
    <name evidence="1" type="ORF">C4B59_06885</name>
</gene>
<organism evidence="1 2">
    <name type="scientific">Candidatus Methanogaster sp</name>
    <dbReference type="NCBI Taxonomy" id="3386292"/>
    <lineage>
        <taxon>Archaea</taxon>
        <taxon>Methanobacteriati</taxon>
        <taxon>Methanobacteriota</taxon>
        <taxon>Stenosarchaea group</taxon>
        <taxon>Methanomicrobia</taxon>
        <taxon>Methanosarcinales</taxon>
        <taxon>ANME-2 cluster</taxon>
        <taxon>Candidatus Methanogasteraceae</taxon>
        <taxon>Candidatus Methanogaster</taxon>
    </lineage>
</organism>
<reference evidence="1" key="1">
    <citation type="submission" date="2018-01" db="EMBL/GenBank/DDBJ databases">
        <authorList>
            <person name="Krukenberg V."/>
        </authorList>
    </citation>
    <scope>NUCLEOTIDE SEQUENCE</scope>
    <source>
        <strain evidence="1">E20ANME2</strain>
    </source>
</reference>
<comment type="caution">
    <text evidence="1">The sequence shown here is derived from an EMBL/GenBank/DDBJ whole genome shotgun (WGS) entry which is preliminary data.</text>
</comment>
<evidence type="ECO:0000313" key="2">
    <source>
        <dbReference type="Proteomes" id="UP000248329"/>
    </source>
</evidence>
<dbReference type="EMBL" id="PQXF01000010">
    <property type="protein sequence ID" value="PXF60888.1"/>
    <property type="molecule type" value="Genomic_DNA"/>
</dbReference>
<protein>
    <submittedName>
        <fullName evidence="1">Uncharacterized protein</fullName>
    </submittedName>
</protein>
<sequence length="297" mass="32343">MHNITRTGLILTLVGTMAIAVASTIAAQNAVVQLGIWLVTLILMGYAGLNVERRTPDEEARLISENSELKAAEKERNEFFARTAEELLVPLTSIDGHAELLLDQHLGKITKQQKDSLYDVKQEINRITRMIIDIAELANIETGNITLIKEEISFGGIIYDVTDRMQQTAELKGSTLTMDVPDDLPAITGDRDRLTRAFANILTNAIKFTSEGRISVAAQVRDGELLTSVSDTGIGIPANALDKIFDRFYKVDAASSGTGLGLPMAKEIIGMHGGRIWAESKEGRGSTFSFTIPVKGV</sequence>
<proteinExistence type="predicted"/>
<name>A0AC61L3J4_9EURY</name>
<evidence type="ECO:0000313" key="1">
    <source>
        <dbReference type="EMBL" id="PXF60888.1"/>
    </source>
</evidence>